<evidence type="ECO:0000313" key="1">
    <source>
        <dbReference type="EMBL" id="GIX70774.1"/>
    </source>
</evidence>
<evidence type="ECO:0000313" key="2">
    <source>
        <dbReference type="Proteomes" id="UP001054837"/>
    </source>
</evidence>
<organism evidence="1 2">
    <name type="scientific">Caerostris darwini</name>
    <dbReference type="NCBI Taxonomy" id="1538125"/>
    <lineage>
        <taxon>Eukaryota</taxon>
        <taxon>Metazoa</taxon>
        <taxon>Ecdysozoa</taxon>
        <taxon>Arthropoda</taxon>
        <taxon>Chelicerata</taxon>
        <taxon>Arachnida</taxon>
        <taxon>Araneae</taxon>
        <taxon>Araneomorphae</taxon>
        <taxon>Entelegynae</taxon>
        <taxon>Araneoidea</taxon>
        <taxon>Araneidae</taxon>
        <taxon>Caerostris</taxon>
    </lineage>
</organism>
<protein>
    <submittedName>
        <fullName evidence="1">Uncharacterized protein</fullName>
    </submittedName>
</protein>
<sequence length="102" mass="11563">MITTTIIYPGHPRHTPGVDKVSSTGSGVLFPDIDIFLPREWGWNPRRDSLYSKRRVPTRERDKRVVQYASFRVSQFDCDKRATVSLAASDVQKEPTLVGVDS</sequence>
<gene>
    <name evidence="1" type="ORF">CDAR_172551</name>
</gene>
<reference evidence="1 2" key="1">
    <citation type="submission" date="2021-06" db="EMBL/GenBank/DDBJ databases">
        <title>Caerostris darwini draft genome.</title>
        <authorList>
            <person name="Kono N."/>
            <person name="Arakawa K."/>
        </authorList>
    </citation>
    <scope>NUCLEOTIDE SEQUENCE [LARGE SCALE GENOMIC DNA]</scope>
</reference>
<accession>A0AAV4MFK8</accession>
<dbReference type="EMBL" id="BPLQ01000392">
    <property type="protein sequence ID" value="GIX70774.1"/>
    <property type="molecule type" value="Genomic_DNA"/>
</dbReference>
<dbReference type="Proteomes" id="UP001054837">
    <property type="component" value="Unassembled WGS sequence"/>
</dbReference>
<name>A0AAV4MFK8_9ARAC</name>
<proteinExistence type="predicted"/>
<comment type="caution">
    <text evidence="1">The sequence shown here is derived from an EMBL/GenBank/DDBJ whole genome shotgun (WGS) entry which is preliminary data.</text>
</comment>
<keyword evidence="2" id="KW-1185">Reference proteome</keyword>
<dbReference type="AlphaFoldDB" id="A0AAV4MFK8"/>